<reference evidence="2 3" key="1">
    <citation type="journal article" date="2018" name="MBio">
        <title>Comparative Genomics Reveals the Core Gene Toolbox for the Fungus-Insect Symbiosis.</title>
        <authorList>
            <person name="Wang Y."/>
            <person name="Stata M."/>
            <person name="Wang W."/>
            <person name="Stajich J.E."/>
            <person name="White M.M."/>
            <person name="Moncalvo J.M."/>
        </authorList>
    </citation>
    <scope>NUCLEOTIDE SEQUENCE [LARGE SCALE GENOMIC DNA]</scope>
    <source>
        <strain evidence="2 3">AUS-77-4</strain>
    </source>
</reference>
<keyword evidence="1" id="KW-0472">Membrane</keyword>
<name>A0A2T9YEX7_9FUNG</name>
<evidence type="ECO:0000313" key="3">
    <source>
        <dbReference type="Proteomes" id="UP000245699"/>
    </source>
</evidence>
<accession>A0A2T9YEX7</accession>
<keyword evidence="3" id="KW-1185">Reference proteome</keyword>
<dbReference type="AlphaFoldDB" id="A0A2T9YEX7"/>
<organism evidence="2 3">
    <name type="scientific">Furculomyces boomerangus</name>
    <dbReference type="NCBI Taxonomy" id="61424"/>
    <lineage>
        <taxon>Eukaryota</taxon>
        <taxon>Fungi</taxon>
        <taxon>Fungi incertae sedis</taxon>
        <taxon>Zoopagomycota</taxon>
        <taxon>Kickxellomycotina</taxon>
        <taxon>Harpellomycetes</taxon>
        <taxon>Harpellales</taxon>
        <taxon>Harpellaceae</taxon>
        <taxon>Furculomyces</taxon>
    </lineage>
</organism>
<dbReference type="EMBL" id="MBFT01000454">
    <property type="protein sequence ID" value="PVU90886.1"/>
    <property type="molecule type" value="Genomic_DNA"/>
</dbReference>
<keyword evidence="1" id="KW-0812">Transmembrane</keyword>
<evidence type="ECO:0000256" key="1">
    <source>
        <dbReference type="SAM" id="Phobius"/>
    </source>
</evidence>
<keyword evidence="1" id="KW-1133">Transmembrane helix</keyword>
<feature type="transmembrane region" description="Helical" evidence="1">
    <location>
        <begin position="119"/>
        <end position="135"/>
    </location>
</feature>
<evidence type="ECO:0000313" key="2">
    <source>
        <dbReference type="EMBL" id="PVU90886.1"/>
    </source>
</evidence>
<protein>
    <submittedName>
        <fullName evidence="2">Uncharacterized protein</fullName>
    </submittedName>
</protein>
<proteinExistence type="predicted"/>
<comment type="caution">
    <text evidence="2">The sequence shown here is derived from an EMBL/GenBank/DDBJ whole genome shotgun (WGS) entry which is preliminary data.</text>
</comment>
<sequence length="138" mass="15147">MNHQLPSPNLKMSSSFGSASGTISDTCLYNITDGLVYLALVSGPIYSYYVEMSKKTIISCQGDYPPLNLTDYGSGINPCFDITTENNFYLGLNKTFCGTPMPEVQYNNNKPSSSSTNSFPVKLVILLLFTIWILISGM</sequence>
<dbReference type="Proteomes" id="UP000245699">
    <property type="component" value="Unassembled WGS sequence"/>
</dbReference>
<gene>
    <name evidence="2" type="ORF">BB559_004400</name>
</gene>